<evidence type="ECO:0000313" key="2">
    <source>
        <dbReference type="Proteomes" id="UP000774617"/>
    </source>
</evidence>
<reference evidence="1 2" key="1">
    <citation type="journal article" date="2021" name="Nat. Commun.">
        <title>Genetic determinants of endophytism in the Arabidopsis root mycobiome.</title>
        <authorList>
            <person name="Mesny F."/>
            <person name="Miyauchi S."/>
            <person name="Thiergart T."/>
            <person name="Pickel B."/>
            <person name="Atanasova L."/>
            <person name="Karlsson M."/>
            <person name="Huettel B."/>
            <person name="Barry K.W."/>
            <person name="Haridas S."/>
            <person name="Chen C."/>
            <person name="Bauer D."/>
            <person name="Andreopoulos W."/>
            <person name="Pangilinan J."/>
            <person name="LaButti K."/>
            <person name="Riley R."/>
            <person name="Lipzen A."/>
            <person name="Clum A."/>
            <person name="Drula E."/>
            <person name="Henrissat B."/>
            <person name="Kohler A."/>
            <person name="Grigoriev I.V."/>
            <person name="Martin F.M."/>
            <person name="Hacquard S."/>
        </authorList>
    </citation>
    <scope>NUCLEOTIDE SEQUENCE [LARGE SCALE GENOMIC DNA]</scope>
    <source>
        <strain evidence="1 2">MPI-SDFR-AT-0080</strain>
    </source>
</reference>
<proteinExistence type="predicted"/>
<accession>A0ABQ8GH17</accession>
<gene>
    <name evidence="1" type="ORF">B0J12DRAFT_429863</name>
</gene>
<keyword evidence="2" id="KW-1185">Reference proteome</keyword>
<organism evidence="1 2">
    <name type="scientific">Macrophomina phaseolina</name>
    <dbReference type="NCBI Taxonomy" id="35725"/>
    <lineage>
        <taxon>Eukaryota</taxon>
        <taxon>Fungi</taxon>
        <taxon>Dikarya</taxon>
        <taxon>Ascomycota</taxon>
        <taxon>Pezizomycotina</taxon>
        <taxon>Dothideomycetes</taxon>
        <taxon>Dothideomycetes incertae sedis</taxon>
        <taxon>Botryosphaeriales</taxon>
        <taxon>Botryosphaeriaceae</taxon>
        <taxon>Macrophomina</taxon>
    </lineage>
</organism>
<protein>
    <submittedName>
        <fullName evidence="1">Uncharacterized protein</fullName>
    </submittedName>
</protein>
<sequence>MMSIMRLIHGRRRLACAWPGAPKAPWGARVAPLPLPTRLNCRPPPVLAVTRPSTAVVLLTKPSRAVAWFSTGLLSRAGHTHCFKPSFVSGSLTVGQARLAPWNACWDPQPAVHSTSGAHPGQLPPGAYFRPVVLRIRLAIPTRSLGAGVNTALVWPQKGGKGNAVVSPATRKASVSTFLHTAHPPSRSCRSKSYVLLGHGFAPLQPTLRCLFCTVLRRSGHRLSASKPGTVSSASR</sequence>
<evidence type="ECO:0000313" key="1">
    <source>
        <dbReference type="EMBL" id="KAH7055769.1"/>
    </source>
</evidence>
<dbReference type="Proteomes" id="UP000774617">
    <property type="component" value="Unassembled WGS sequence"/>
</dbReference>
<name>A0ABQ8GH17_9PEZI</name>
<dbReference type="EMBL" id="JAGTJR010000008">
    <property type="protein sequence ID" value="KAH7055769.1"/>
    <property type="molecule type" value="Genomic_DNA"/>
</dbReference>
<comment type="caution">
    <text evidence="1">The sequence shown here is derived from an EMBL/GenBank/DDBJ whole genome shotgun (WGS) entry which is preliminary data.</text>
</comment>